<organism evidence="2 3">
    <name type="scientific">Penicillium cosmopolitanum</name>
    <dbReference type="NCBI Taxonomy" id="1131564"/>
    <lineage>
        <taxon>Eukaryota</taxon>
        <taxon>Fungi</taxon>
        <taxon>Dikarya</taxon>
        <taxon>Ascomycota</taxon>
        <taxon>Pezizomycotina</taxon>
        <taxon>Eurotiomycetes</taxon>
        <taxon>Eurotiomycetidae</taxon>
        <taxon>Eurotiales</taxon>
        <taxon>Aspergillaceae</taxon>
        <taxon>Penicillium</taxon>
    </lineage>
</organism>
<feature type="region of interest" description="Disordered" evidence="1">
    <location>
        <begin position="307"/>
        <end position="334"/>
    </location>
</feature>
<reference evidence="2" key="1">
    <citation type="submission" date="2022-12" db="EMBL/GenBank/DDBJ databases">
        <authorList>
            <person name="Petersen C."/>
        </authorList>
    </citation>
    <scope>NUCLEOTIDE SEQUENCE</scope>
    <source>
        <strain evidence="2">IBT 29677</strain>
    </source>
</reference>
<dbReference type="AlphaFoldDB" id="A0A9W9VNG2"/>
<dbReference type="Proteomes" id="UP001147747">
    <property type="component" value="Unassembled WGS sequence"/>
</dbReference>
<evidence type="ECO:0000256" key="1">
    <source>
        <dbReference type="SAM" id="MobiDB-lite"/>
    </source>
</evidence>
<dbReference type="EMBL" id="JAPZBU010000009">
    <property type="protein sequence ID" value="KAJ5386339.1"/>
    <property type="molecule type" value="Genomic_DNA"/>
</dbReference>
<protein>
    <submittedName>
        <fullName evidence="2">Uncharacterized protein</fullName>
    </submittedName>
</protein>
<evidence type="ECO:0000313" key="2">
    <source>
        <dbReference type="EMBL" id="KAJ5386339.1"/>
    </source>
</evidence>
<proteinExistence type="predicted"/>
<sequence length="652" mass="74596">MTDHMKRATDGLSYGALCTGLPSPEMRPDQPKSLLLVFLADFEEPHKERLINHVRPTTSEFKILTWHPNHAVLRSIAPQRRYKDSQANLYGLAIVAYRNGHSGFIFADELTKRQVEGHFPLRGEDGRISVGMISVRQREQHDQLRIIAKRSALGNDENIALLAAVENFDISQDFDNSKNEDSVTTVYSELGLELHDPDHPVFTPSTMNSFAYEEILAASITALSLNTPLPPELVLDITSRVERNAEEVIKFPPGLNFQIEKPNINILLGFQTTQTERDNILSILKDAVRFEVEKQRQEQKKELEIKVEAKQKKTSMSEDNEREDEDEHDASSSRNIHDAGYLQLSVHIIPWEQTRTPSRRDILNVFEAVATYAGTGPFQLPYFLMKPTENCSKAPTEFISIGDTEMGPCARQIMLSEMIQYKRVRPTALEFARYYGDGQMELMPSSRIISSGFDEPFYPISHPWNAIGRMNAIPLFFLTNKLSDEQVTALYEEIQTMGMIDDDDWGKKVICPVLWKEDEPDAEDGTPADMWRLYTEVHDGCEDPLFFADLQSGNDLQVIVTNQDYVCDPDPEDEEACELLKGVEQPNYRGLTYGRLPGREAHIVWVNLNIANMGIDEYFDDENTCENYFRPDWPCHDRMDEYNEWIPKEEVV</sequence>
<feature type="compositionally biased region" description="Acidic residues" evidence="1">
    <location>
        <begin position="318"/>
        <end position="328"/>
    </location>
</feature>
<accession>A0A9W9VNG2</accession>
<reference evidence="2" key="2">
    <citation type="journal article" date="2023" name="IMA Fungus">
        <title>Comparative genomic study of the Penicillium genus elucidates a diverse pangenome and 15 lateral gene transfer events.</title>
        <authorList>
            <person name="Petersen C."/>
            <person name="Sorensen T."/>
            <person name="Nielsen M.R."/>
            <person name="Sondergaard T.E."/>
            <person name="Sorensen J.L."/>
            <person name="Fitzpatrick D.A."/>
            <person name="Frisvad J.C."/>
            <person name="Nielsen K.L."/>
        </authorList>
    </citation>
    <scope>NUCLEOTIDE SEQUENCE</scope>
    <source>
        <strain evidence="2">IBT 29677</strain>
    </source>
</reference>
<dbReference type="OrthoDB" id="4461621at2759"/>
<keyword evidence="3" id="KW-1185">Reference proteome</keyword>
<evidence type="ECO:0000313" key="3">
    <source>
        <dbReference type="Proteomes" id="UP001147747"/>
    </source>
</evidence>
<comment type="caution">
    <text evidence="2">The sequence shown here is derived from an EMBL/GenBank/DDBJ whole genome shotgun (WGS) entry which is preliminary data.</text>
</comment>
<dbReference type="GeneID" id="81372497"/>
<dbReference type="RefSeq" id="XP_056484137.1">
    <property type="nucleotide sequence ID" value="XM_056633517.1"/>
</dbReference>
<name>A0A9W9VNG2_9EURO</name>
<gene>
    <name evidence="2" type="ORF">N7509_008880</name>
</gene>